<gene>
    <name evidence="9" type="ORF">VITFI_CDS0862</name>
</gene>
<dbReference type="Proteomes" id="UP000199729">
    <property type="component" value="Chromosome"/>
</dbReference>
<dbReference type="SMART" id="SM00387">
    <property type="entry name" value="HATPase_c"/>
    <property type="match status" value="1"/>
</dbReference>
<organism evidence="9 10">
    <name type="scientific">Vitreoscilla filiformis</name>
    <dbReference type="NCBI Taxonomy" id="63"/>
    <lineage>
        <taxon>Bacteria</taxon>
        <taxon>Pseudomonadati</taxon>
        <taxon>Pseudomonadota</taxon>
        <taxon>Betaproteobacteria</taxon>
        <taxon>Neisseriales</taxon>
        <taxon>Neisseriaceae</taxon>
        <taxon>Vitreoscilla</taxon>
    </lineage>
</organism>
<evidence type="ECO:0000256" key="5">
    <source>
        <dbReference type="ARBA" id="ARBA00022679"/>
    </source>
</evidence>
<dbReference type="SMART" id="SM00260">
    <property type="entry name" value="CheW"/>
    <property type="match status" value="1"/>
</dbReference>
<evidence type="ECO:0000256" key="3">
    <source>
        <dbReference type="ARBA" id="ARBA00021495"/>
    </source>
</evidence>
<dbReference type="GO" id="GO:0006935">
    <property type="term" value="P:chemotaxis"/>
    <property type="evidence" value="ECO:0007669"/>
    <property type="project" value="InterPro"/>
</dbReference>
<keyword evidence="5" id="KW-0808">Transferase</keyword>
<dbReference type="Gene3D" id="2.30.30.40">
    <property type="entry name" value="SH3 Domains"/>
    <property type="match status" value="1"/>
</dbReference>
<evidence type="ECO:0000256" key="7">
    <source>
        <dbReference type="ARBA" id="ARBA00035100"/>
    </source>
</evidence>
<evidence type="ECO:0000256" key="4">
    <source>
        <dbReference type="ARBA" id="ARBA00022553"/>
    </source>
</evidence>
<feature type="domain" description="Histidine kinase" evidence="8">
    <location>
        <begin position="134"/>
        <end position="277"/>
    </location>
</feature>
<dbReference type="InterPro" id="IPR005467">
    <property type="entry name" value="His_kinase_dom"/>
</dbReference>
<dbReference type="PANTHER" id="PTHR43395:SF8">
    <property type="entry name" value="HISTIDINE KINASE"/>
    <property type="match status" value="1"/>
</dbReference>
<dbReference type="Gene3D" id="3.30.565.10">
    <property type="entry name" value="Histidine kinase-like ATPase, C-terminal domain"/>
    <property type="match status" value="1"/>
</dbReference>
<evidence type="ECO:0000256" key="2">
    <source>
        <dbReference type="ARBA" id="ARBA00012438"/>
    </source>
</evidence>
<dbReference type="KEGG" id="vff:VITFI_CDS0862"/>
<dbReference type="EC" id="2.7.13.3" evidence="2"/>
<sequence length="432" mass="46839">MWVQQAQVDLSQVDRWVRQAGQGRVQQGQVGRLLDQIEQALLQLRAEAPASAEAWGPRWAALAQQVRACQALCHTHGVRLREHHAQLMAARQVPVGTLAPHWQQTVHETAQLTGRQARLVIEGEAVRVDHDTLDQLAEPVQHLLYNAVDHGMEPPERRVALGKPAQGTIHLQFSRDGQTLRLVCRDDGPGLDPKAIRDRAMALGLDMGPEALLTPEHLHPLVLLPGFSTRDQVSAVSGLGGGLDVVAQRIRALQGHLHLASTPGQGCTITLSVPAQPASQHALLVRVGQERVALPTRSVLHVLPAGETFSDGLMLRYRDQSWPHARLAAWLGWPTRMATAVSPPQVVVQGERGAVALEVDEIIEAREWVVQSAGALLSSVPGLLGGCLTQDGQVVVLLDPAALEHYARHPEVRAQRARARLGEVASPPRPGS</sequence>
<dbReference type="PROSITE" id="PS50109">
    <property type="entry name" value="HIS_KIN"/>
    <property type="match status" value="1"/>
</dbReference>
<proteinExistence type="predicted"/>
<evidence type="ECO:0000313" key="9">
    <source>
        <dbReference type="EMBL" id="ASM76640.1"/>
    </source>
</evidence>
<dbReference type="SUPFAM" id="SSF50341">
    <property type="entry name" value="CheW-like"/>
    <property type="match status" value="1"/>
</dbReference>
<dbReference type="InterPro" id="IPR002545">
    <property type="entry name" value="CheW-lke_dom"/>
</dbReference>
<dbReference type="GO" id="GO:0004673">
    <property type="term" value="F:protein histidine kinase activity"/>
    <property type="evidence" value="ECO:0007669"/>
    <property type="project" value="UniProtKB-EC"/>
</dbReference>
<dbReference type="EMBL" id="CP022423">
    <property type="protein sequence ID" value="ASM76640.1"/>
    <property type="molecule type" value="Genomic_DNA"/>
</dbReference>
<dbReference type="RefSeq" id="WP_157725559.1">
    <property type="nucleotide sequence ID" value="NZ_CP022423.1"/>
</dbReference>
<dbReference type="InterPro" id="IPR003594">
    <property type="entry name" value="HATPase_dom"/>
</dbReference>
<evidence type="ECO:0000259" key="8">
    <source>
        <dbReference type="PROSITE" id="PS50109"/>
    </source>
</evidence>
<dbReference type="GO" id="GO:0007165">
    <property type="term" value="P:signal transduction"/>
    <property type="evidence" value="ECO:0007669"/>
    <property type="project" value="InterPro"/>
</dbReference>
<reference evidence="9 10" key="1">
    <citation type="submission" date="2017-07" db="EMBL/GenBank/DDBJ databases">
        <title>Complete Genome Sequence of the cosmetic ferment Vitreoscilla filiformis (ATCC15551).</title>
        <authorList>
            <person name="Contreras S."/>
            <person name="Sagory-Zalkind P."/>
            <person name="Blanquart H."/>
            <person name="Iltis A."/>
            <person name="Morand S.C."/>
        </authorList>
    </citation>
    <scope>NUCLEOTIDE SEQUENCE [LARGE SCALE GENOMIC DNA]</scope>
    <source>
        <strain evidence="9 10">ATCC 15551</strain>
    </source>
</reference>
<comment type="function">
    <text evidence="7">Involved in the transmission of sensory signals from the chemoreceptors to the flagellar motors. CheA is autophosphorylated; it can transfer its phosphate group to either CheB or CheY.</text>
</comment>
<dbReference type="FunFam" id="3.30.565.10:FF:000016">
    <property type="entry name" value="Chemotaxis protein CheA, putative"/>
    <property type="match status" value="1"/>
</dbReference>
<dbReference type="InterPro" id="IPR036890">
    <property type="entry name" value="HATPase_C_sf"/>
</dbReference>
<dbReference type="SUPFAM" id="SSF55874">
    <property type="entry name" value="ATPase domain of HSP90 chaperone/DNA topoisomerase II/histidine kinase"/>
    <property type="match status" value="1"/>
</dbReference>
<name>A0A221KCS5_VITFI</name>
<dbReference type="OrthoDB" id="9146932at2"/>
<keyword evidence="10" id="KW-1185">Reference proteome</keyword>
<dbReference type="InterPro" id="IPR004358">
    <property type="entry name" value="Sig_transdc_His_kin-like_C"/>
</dbReference>
<dbReference type="PRINTS" id="PR00344">
    <property type="entry name" value="BCTRLSENSOR"/>
</dbReference>
<dbReference type="PANTHER" id="PTHR43395">
    <property type="entry name" value="SENSOR HISTIDINE KINASE CHEA"/>
    <property type="match status" value="1"/>
</dbReference>
<dbReference type="AlphaFoldDB" id="A0A221KCS5"/>
<dbReference type="InterPro" id="IPR036061">
    <property type="entry name" value="CheW-like_dom_sf"/>
</dbReference>
<dbReference type="InterPro" id="IPR051315">
    <property type="entry name" value="Bact_Chemotaxis_CheA"/>
</dbReference>
<accession>A0A221KCS5</accession>
<protein>
    <recommendedName>
        <fullName evidence="3">Chemotaxis protein CheA</fullName>
        <ecNumber evidence="2">2.7.13.3</ecNumber>
    </recommendedName>
</protein>
<evidence type="ECO:0000256" key="6">
    <source>
        <dbReference type="ARBA" id="ARBA00022777"/>
    </source>
</evidence>
<evidence type="ECO:0000313" key="10">
    <source>
        <dbReference type="Proteomes" id="UP000199729"/>
    </source>
</evidence>
<keyword evidence="6" id="KW-0418">Kinase</keyword>
<dbReference type="Pfam" id="PF02518">
    <property type="entry name" value="HATPase_c"/>
    <property type="match status" value="1"/>
</dbReference>
<keyword evidence="4" id="KW-0597">Phosphoprotein</keyword>
<comment type="catalytic activity">
    <reaction evidence="1">
        <text>ATP + protein L-histidine = ADP + protein N-phospho-L-histidine.</text>
        <dbReference type="EC" id="2.7.13.3"/>
    </reaction>
</comment>
<dbReference type="Pfam" id="PF01584">
    <property type="entry name" value="CheW"/>
    <property type="match status" value="1"/>
</dbReference>
<evidence type="ECO:0000256" key="1">
    <source>
        <dbReference type="ARBA" id="ARBA00000085"/>
    </source>
</evidence>